<evidence type="ECO:0000256" key="1">
    <source>
        <dbReference type="ARBA" id="ARBA00008005"/>
    </source>
</evidence>
<comment type="similarity">
    <text evidence="1">Belongs to the myoviridae tail sheath protein family.</text>
</comment>
<dbReference type="AlphaFoldDB" id="A0A0D6Q2P6"/>
<feature type="domain" description="Tail sheath protein subtilisin-like" evidence="2">
    <location>
        <begin position="208"/>
        <end position="368"/>
    </location>
</feature>
<name>A0A0D6Q2P6_KOMEU</name>
<comment type="caution">
    <text evidence="3">The sequence shown here is derived from an EMBL/GenBank/DDBJ whole genome shotgun (WGS) entry which is preliminary data.</text>
</comment>
<gene>
    <name evidence="3" type="ORF">Geu3261_0269_004</name>
</gene>
<evidence type="ECO:0000313" key="3">
    <source>
        <dbReference type="EMBL" id="GAN97832.1"/>
    </source>
</evidence>
<reference evidence="3 4" key="1">
    <citation type="submission" date="2012-11" db="EMBL/GenBank/DDBJ databases">
        <title>Whole genome sequence of Gluconacetobacter europaeus NBRC3261.</title>
        <authorList>
            <person name="Azuma Y."/>
            <person name="Higashiura N."/>
            <person name="Hirakawa H."/>
            <person name="Matsushita K."/>
        </authorList>
    </citation>
    <scope>NUCLEOTIDE SEQUENCE [LARGE SCALE GENOMIC DNA]</scope>
    <source>
        <strain evidence="3 4">NBRC 3261</strain>
    </source>
</reference>
<dbReference type="InterPro" id="IPR035089">
    <property type="entry name" value="Phage_sheath_subtilisin"/>
</dbReference>
<dbReference type="EMBL" id="BANI01000230">
    <property type="protein sequence ID" value="GAN97832.1"/>
    <property type="molecule type" value="Genomic_DNA"/>
</dbReference>
<evidence type="ECO:0000259" key="2">
    <source>
        <dbReference type="Pfam" id="PF04984"/>
    </source>
</evidence>
<evidence type="ECO:0000313" key="4">
    <source>
        <dbReference type="Proteomes" id="UP000032675"/>
    </source>
</evidence>
<dbReference type="RefSeq" id="WP_048852230.1">
    <property type="nucleotide sequence ID" value="NZ_BANI01000230.1"/>
</dbReference>
<sequence length="491" mass="51706">MSVLTQIPDNWNVPGSNAEVVAIRTGTTLTAMPLRILVIGQLSGGLVQPLVPIPVTDPSQPPALFGPGTRLARAVVKLLNAAPYAQIDVIGVASVQDALAATASVLPVGTATGAGTFAVVVGGVRVPVTVPSGTTAAQAQAALIAALATVTDAANMVTMTADATTATVNVALKEKGAEGNNIDLRVSSALADQVPGLSFTVTPFSGGGGAPDIEDALDAVSNTWYTDICLGLTDTPNLTEFTAELTRRYGAMVRKDAHGYIGFRGSYADTLTLLQGLNCPYLCVLPANNPRWSPWEAGAVFCGIAAQASNNDPARQMRDLVLTGLEALGPDDGDLFTEEMRNVILGQGGTTFNVGQDGTVTLERSVTSYKTDANDLPDTSWQDIMTVKTATRVRYEFRTYTGSGWATYKLADDGSPLSMADGVITPSIAKAEWIAQCKIYEANGWIENVDTLGPQAVFWRDPDNRNRMLYTAPIQVIGSLIRLDGQIQVEV</sequence>
<proteinExistence type="inferred from homology"/>
<dbReference type="Pfam" id="PF04984">
    <property type="entry name" value="Phage_sheath_1"/>
    <property type="match status" value="1"/>
</dbReference>
<accession>A0A0D6Q2P6</accession>
<dbReference type="Proteomes" id="UP000032675">
    <property type="component" value="Unassembled WGS sequence"/>
</dbReference>
<organism evidence="3 4">
    <name type="scientific">Komagataeibacter europaeus NBRC 3261</name>
    <dbReference type="NCBI Taxonomy" id="1234669"/>
    <lineage>
        <taxon>Bacteria</taxon>
        <taxon>Pseudomonadati</taxon>
        <taxon>Pseudomonadota</taxon>
        <taxon>Alphaproteobacteria</taxon>
        <taxon>Acetobacterales</taxon>
        <taxon>Acetobacteraceae</taxon>
        <taxon>Komagataeibacter</taxon>
    </lineage>
</organism>
<protein>
    <submittedName>
        <fullName evidence="3">Mu-like prophage FluMu tail sheath protein</fullName>
    </submittedName>
</protein>